<dbReference type="EMBL" id="JAGYWB010000016">
    <property type="protein sequence ID" value="KAI0496386.1"/>
    <property type="molecule type" value="Genomic_DNA"/>
</dbReference>
<keyword evidence="1" id="KW-1133">Transmembrane helix</keyword>
<organism evidence="3 4">
    <name type="scientific">Dendrobium nobile</name>
    <name type="common">Orchid</name>
    <dbReference type="NCBI Taxonomy" id="94219"/>
    <lineage>
        <taxon>Eukaryota</taxon>
        <taxon>Viridiplantae</taxon>
        <taxon>Streptophyta</taxon>
        <taxon>Embryophyta</taxon>
        <taxon>Tracheophyta</taxon>
        <taxon>Spermatophyta</taxon>
        <taxon>Magnoliopsida</taxon>
        <taxon>Liliopsida</taxon>
        <taxon>Asparagales</taxon>
        <taxon>Orchidaceae</taxon>
        <taxon>Epidendroideae</taxon>
        <taxon>Malaxideae</taxon>
        <taxon>Dendrobiinae</taxon>
        <taxon>Dendrobium</taxon>
    </lineage>
</organism>
<feature type="chain" id="PRO_5035863890" evidence="2">
    <location>
        <begin position="21"/>
        <end position="64"/>
    </location>
</feature>
<sequence length="64" mass="6277">MASFESNVLVFFSIVGLVSAFLVGVASAADAPAPEPASGSVDISAPVAAAVLVSTVAFFGSFRG</sequence>
<keyword evidence="1" id="KW-0812">Transmembrane</keyword>
<keyword evidence="2" id="KW-0732">Signal</keyword>
<gene>
    <name evidence="3" type="ORF">KFK09_022702</name>
</gene>
<evidence type="ECO:0000313" key="3">
    <source>
        <dbReference type="EMBL" id="KAI0496386.1"/>
    </source>
</evidence>
<keyword evidence="1" id="KW-0472">Membrane</keyword>
<dbReference type="AlphaFoldDB" id="A0A8T3AIJ3"/>
<comment type="caution">
    <text evidence="3">The sequence shown here is derived from an EMBL/GenBank/DDBJ whole genome shotgun (WGS) entry which is preliminary data.</text>
</comment>
<proteinExistence type="predicted"/>
<name>A0A8T3AIJ3_DENNO</name>
<keyword evidence="4" id="KW-1185">Reference proteome</keyword>
<evidence type="ECO:0000256" key="2">
    <source>
        <dbReference type="SAM" id="SignalP"/>
    </source>
</evidence>
<dbReference type="Proteomes" id="UP000829196">
    <property type="component" value="Unassembled WGS sequence"/>
</dbReference>
<protein>
    <submittedName>
        <fullName evidence="3">Uncharacterized protein</fullName>
    </submittedName>
</protein>
<feature type="transmembrane region" description="Helical" evidence="1">
    <location>
        <begin position="44"/>
        <end position="62"/>
    </location>
</feature>
<evidence type="ECO:0000313" key="4">
    <source>
        <dbReference type="Proteomes" id="UP000829196"/>
    </source>
</evidence>
<reference evidence="3" key="1">
    <citation type="journal article" date="2022" name="Front. Genet.">
        <title>Chromosome-Scale Assembly of the Dendrobium nobile Genome Provides Insights Into the Molecular Mechanism of the Biosynthesis of the Medicinal Active Ingredient of Dendrobium.</title>
        <authorList>
            <person name="Xu Q."/>
            <person name="Niu S.-C."/>
            <person name="Li K.-L."/>
            <person name="Zheng P.-J."/>
            <person name="Zhang X.-J."/>
            <person name="Jia Y."/>
            <person name="Liu Y."/>
            <person name="Niu Y.-X."/>
            <person name="Yu L.-H."/>
            <person name="Chen D.-F."/>
            <person name="Zhang G.-Q."/>
        </authorList>
    </citation>
    <scope>NUCLEOTIDE SEQUENCE</scope>
    <source>
        <tissue evidence="3">Leaf</tissue>
    </source>
</reference>
<accession>A0A8T3AIJ3</accession>
<feature type="signal peptide" evidence="2">
    <location>
        <begin position="1"/>
        <end position="20"/>
    </location>
</feature>
<evidence type="ECO:0000256" key="1">
    <source>
        <dbReference type="SAM" id="Phobius"/>
    </source>
</evidence>